<evidence type="ECO:0000313" key="1">
    <source>
        <dbReference type="EMBL" id="GAA4151352.1"/>
    </source>
</evidence>
<keyword evidence="2" id="KW-1185">Reference proteome</keyword>
<accession>A0ABP7ZAB4</accession>
<reference evidence="2" key="1">
    <citation type="journal article" date="2019" name="Int. J. Syst. Evol. Microbiol.">
        <title>The Global Catalogue of Microorganisms (GCM) 10K type strain sequencing project: providing services to taxonomists for standard genome sequencing and annotation.</title>
        <authorList>
            <consortium name="The Broad Institute Genomics Platform"/>
            <consortium name="The Broad Institute Genome Sequencing Center for Infectious Disease"/>
            <person name="Wu L."/>
            <person name="Ma J."/>
        </authorList>
    </citation>
    <scope>NUCLEOTIDE SEQUENCE [LARGE SCALE GENOMIC DNA]</scope>
    <source>
        <strain evidence="2">JCM 17316</strain>
    </source>
</reference>
<proteinExistence type="predicted"/>
<evidence type="ECO:0008006" key="3">
    <source>
        <dbReference type="Google" id="ProtNLM"/>
    </source>
</evidence>
<evidence type="ECO:0000313" key="2">
    <source>
        <dbReference type="Proteomes" id="UP001500266"/>
    </source>
</evidence>
<dbReference type="RefSeq" id="WP_345023874.1">
    <property type="nucleotide sequence ID" value="NZ_JBHTFR010000001.1"/>
</dbReference>
<dbReference type="Proteomes" id="UP001500266">
    <property type="component" value="Unassembled WGS sequence"/>
</dbReference>
<comment type="caution">
    <text evidence="1">The sequence shown here is derived from an EMBL/GenBank/DDBJ whole genome shotgun (WGS) entry which is preliminary data.</text>
</comment>
<name>A0ABP7ZAB4_9ACTN</name>
<gene>
    <name evidence="1" type="ORF">GCM10022416_48460</name>
</gene>
<organism evidence="1 2">
    <name type="scientific">Actinomadura keratinilytica</name>
    <dbReference type="NCBI Taxonomy" id="547461"/>
    <lineage>
        <taxon>Bacteria</taxon>
        <taxon>Bacillati</taxon>
        <taxon>Actinomycetota</taxon>
        <taxon>Actinomycetes</taxon>
        <taxon>Streptosporangiales</taxon>
        <taxon>Thermomonosporaceae</taxon>
        <taxon>Actinomadura</taxon>
    </lineage>
</organism>
<sequence length="275" mass="30779">MSCDAEHEVIGGLRSLVIDMCAAVSRRATVRLIQRHPVLLTDAAVDVLAELTEEAEDDDPAVRAMFALHRDLLVRARESNGDNTRHRPLPDWLIRNRLMDARESDDVRVRLDRASLAHLRARESDHVRLRLDRALLACEIAKSGEGLAEDVQYAVEQLAGFLAAPRKDRMHALAQRPLVLHHGMPLVVEELAALQDDQESAEQVRRCKPFLARCREAGAVRALAEQAAREYLSAADDDERTYPADQALLLREGDRLGHRRRADLQAAARPPESVV</sequence>
<protein>
    <recommendedName>
        <fullName evidence="3">DUF222 domain-containing protein</fullName>
    </recommendedName>
</protein>
<dbReference type="EMBL" id="BAABDO010000093">
    <property type="protein sequence ID" value="GAA4151352.1"/>
    <property type="molecule type" value="Genomic_DNA"/>
</dbReference>